<dbReference type="Proteomes" id="UP000001460">
    <property type="component" value="Unassembled WGS sequence"/>
</dbReference>
<evidence type="ECO:0008006" key="4">
    <source>
        <dbReference type="Google" id="ProtNLM"/>
    </source>
</evidence>
<evidence type="ECO:0000313" key="3">
    <source>
        <dbReference type="Proteomes" id="UP000001460"/>
    </source>
</evidence>
<dbReference type="VEuPathDB" id="CryptoDB:CMU_015310"/>
<keyword evidence="1" id="KW-1133">Transmembrane helix</keyword>
<evidence type="ECO:0000313" key="2">
    <source>
        <dbReference type="EMBL" id="EEA06854.1"/>
    </source>
</evidence>
<dbReference type="GeneID" id="6996176"/>
<dbReference type="eggNOG" id="ENOG502QQ8Q">
    <property type="taxonomic scope" value="Eukaryota"/>
</dbReference>
<dbReference type="PANTHER" id="PTHR34126:SF1">
    <property type="entry name" value="PEROXISOME BIOGENESIS PROTEIN 22"/>
    <property type="match status" value="1"/>
</dbReference>
<organism evidence="2 3">
    <name type="scientific">Cryptosporidium muris (strain RN66)</name>
    <dbReference type="NCBI Taxonomy" id="441375"/>
    <lineage>
        <taxon>Eukaryota</taxon>
        <taxon>Sar</taxon>
        <taxon>Alveolata</taxon>
        <taxon>Apicomplexa</taxon>
        <taxon>Conoidasida</taxon>
        <taxon>Coccidia</taxon>
        <taxon>Eucoccidiorida</taxon>
        <taxon>Eimeriorina</taxon>
        <taxon>Cryptosporidiidae</taxon>
        <taxon>Cryptosporidium</taxon>
    </lineage>
</organism>
<keyword evidence="1" id="KW-0812">Transmembrane</keyword>
<evidence type="ECO:0000256" key="1">
    <source>
        <dbReference type="SAM" id="Phobius"/>
    </source>
</evidence>
<dbReference type="AlphaFoldDB" id="B6AEA8"/>
<dbReference type="RefSeq" id="XP_002141203.1">
    <property type="nucleotide sequence ID" value="XM_002141167.1"/>
</dbReference>
<proteinExistence type="predicted"/>
<dbReference type="Pfam" id="PF22978">
    <property type="entry name" value="HAD_Pex22"/>
    <property type="match status" value="1"/>
</dbReference>
<keyword evidence="1" id="KW-0472">Membrane</keyword>
<dbReference type="OrthoDB" id="77656at2759"/>
<reference evidence="2" key="1">
    <citation type="submission" date="2008-06" db="EMBL/GenBank/DDBJ databases">
        <authorList>
            <person name="Lorenzi H."/>
            <person name="Inman J."/>
            <person name="Miller J."/>
            <person name="Schobel S."/>
            <person name="Amedeo P."/>
            <person name="Caler E.V."/>
            <person name="da Silva J."/>
        </authorList>
    </citation>
    <scope>NUCLEOTIDE SEQUENCE [LARGE SCALE GENOMIC DNA]</scope>
    <source>
        <strain evidence="2">RN66</strain>
    </source>
</reference>
<keyword evidence="3" id="KW-1185">Reference proteome</keyword>
<sequence>MANRRNNDRNSVGWESESSRTSVIVWTCIIATLFIIKYIYQLFFDNGFRTSNIGNEIGSRNGINRNNNRASALKISMGLCFGKDHKFFNNTRISAILTKLCLKADIYLIVQVNSDEEESVFMKTIEDMGILDNGLKRHRIVFCEKSTSIPSLARQLQPLMHIDTNKSHLDLLSGKVPNVIYFEFDDNGQRFEECVDNINYIAGVI</sequence>
<protein>
    <recommendedName>
        <fullName evidence="4">Peroxisome assembly protein 22</fullName>
    </recommendedName>
</protein>
<dbReference type="InterPro" id="IPR037485">
    <property type="entry name" value="PEX22"/>
</dbReference>
<gene>
    <name evidence="2" type="ORF">CMU_015310</name>
</gene>
<feature type="transmembrane region" description="Helical" evidence="1">
    <location>
        <begin position="21"/>
        <end position="40"/>
    </location>
</feature>
<dbReference type="EMBL" id="DS989730">
    <property type="protein sequence ID" value="EEA06854.1"/>
    <property type="molecule type" value="Genomic_DNA"/>
</dbReference>
<name>B6AEA8_CRYMR</name>
<accession>B6AEA8</accession>
<dbReference type="GO" id="GO:0007031">
    <property type="term" value="P:peroxisome organization"/>
    <property type="evidence" value="ECO:0007669"/>
    <property type="project" value="InterPro"/>
</dbReference>
<dbReference type="PANTHER" id="PTHR34126">
    <property type="entry name" value="PEROXISOME BIOGENESIS PROTEIN 22"/>
    <property type="match status" value="1"/>
</dbReference>